<dbReference type="Proteomes" id="UP001555826">
    <property type="component" value="Unassembled WGS sequence"/>
</dbReference>
<gene>
    <name evidence="2" type="ORF">AB1207_21345</name>
</gene>
<feature type="region of interest" description="Disordered" evidence="1">
    <location>
        <begin position="1"/>
        <end position="27"/>
    </location>
</feature>
<name>A0ABV3PCW1_9ACTN</name>
<proteinExistence type="predicted"/>
<dbReference type="Pfam" id="PF06245">
    <property type="entry name" value="DUF1015"/>
    <property type="match status" value="1"/>
</dbReference>
<dbReference type="EMBL" id="JBFNQN010000017">
    <property type="protein sequence ID" value="MEW9267302.1"/>
    <property type="molecule type" value="Genomic_DNA"/>
</dbReference>
<evidence type="ECO:0000256" key="1">
    <source>
        <dbReference type="SAM" id="MobiDB-lite"/>
    </source>
</evidence>
<dbReference type="PANTHER" id="PTHR36454">
    <property type="entry name" value="LMO2823 PROTEIN"/>
    <property type="match status" value="1"/>
</dbReference>
<dbReference type="InterPro" id="IPR008323">
    <property type="entry name" value="UCP033563"/>
</dbReference>
<evidence type="ECO:0000313" key="2">
    <source>
        <dbReference type="EMBL" id="MEW9267302.1"/>
    </source>
</evidence>
<evidence type="ECO:0000313" key="3">
    <source>
        <dbReference type="Proteomes" id="UP001555826"/>
    </source>
</evidence>
<organism evidence="2 3">
    <name type="scientific">Kineococcus endophyticus</name>
    <dbReference type="NCBI Taxonomy" id="1181883"/>
    <lineage>
        <taxon>Bacteria</taxon>
        <taxon>Bacillati</taxon>
        <taxon>Actinomycetota</taxon>
        <taxon>Actinomycetes</taxon>
        <taxon>Kineosporiales</taxon>
        <taxon>Kineosporiaceae</taxon>
        <taxon>Kineococcus</taxon>
    </lineage>
</organism>
<dbReference type="PANTHER" id="PTHR36454:SF1">
    <property type="entry name" value="DUF1015 DOMAIN-CONTAINING PROTEIN"/>
    <property type="match status" value="1"/>
</dbReference>
<comment type="caution">
    <text evidence="2">The sequence shown here is derived from an EMBL/GenBank/DDBJ whole genome shotgun (WGS) entry which is preliminary data.</text>
</comment>
<accession>A0ABV3PCW1</accession>
<reference evidence="2 3" key="1">
    <citation type="submission" date="2024-07" db="EMBL/GenBank/DDBJ databases">
        <authorList>
            <person name="Thanompreechachai J."/>
            <person name="Duangmal K."/>
        </authorList>
    </citation>
    <scope>NUCLEOTIDE SEQUENCE [LARGE SCALE GENOMIC DNA]</scope>
    <source>
        <strain evidence="2 3">KCTC 19886</strain>
    </source>
</reference>
<keyword evidence="3" id="KW-1185">Reference proteome</keyword>
<dbReference type="RefSeq" id="WP_367640588.1">
    <property type="nucleotide sequence ID" value="NZ_JBFNQN010000017.1"/>
</dbReference>
<sequence length="402" mass="42957">MDSARTGARAPAGGWPTPTTFDVHGDDHRDASGTPLLRPFPGLRYVPDVAGPLDRLLAPPHTELDKTRRAAFLASSPYVVTHLERPEYGGSTSPLVLDWLNRGVLLQDPASFYVVRQPGVSSGARHFLLGTLTVTRDDPRVHPHEGVFEQAVVARLQRLEATMVDSEPVLVVDSDPWPVPWTDPAPLGHHVLGAGGVDVWRIRDPQVVEALAEASRTHRFLIADGHHRYAAAVLAAHRSGRPQDLLVAVAAESAEPVDLRALHRIVPARAAQSVLDAATRRRRLVGDHSVLARVQASLGADQAVVVQSSGAEVVEGPPADGASGAGAFVDAAIRAGGTPNDLVQYQGDLDVVLDAVGGHAAVLLPHPTVRRLNRLVQAGGLMGRKTTWFRPKPLAGTVLRLR</sequence>
<protein>
    <submittedName>
        <fullName evidence="2">DUF1015 family protein</fullName>
    </submittedName>
</protein>